<dbReference type="Gene3D" id="3.90.1410.10">
    <property type="entry name" value="set domain protein methyltransferase, domain 1"/>
    <property type="match status" value="1"/>
</dbReference>
<evidence type="ECO:0000313" key="1">
    <source>
        <dbReference type="EMBL" id="KAF1913515.1"/>
    </source>
</evidence>
<dbReference type="AlphaFoldDB" id="A0A6A5QD44"/>
<reference evidence="1" key="1">
    <citation type="journal article" date="2020" name="Stud. Mycol.">
        <title>101 Dothideomycetes genomes: a test case for predicting lifestyles and emergence of pathogens.</title>
        <authorList>
            <person name="Haridas S."/>
            <person name="Albert R."/>
            <person name="Binder M."/>
            <person name="Bloem J."/>
            <person name="Labutti K."/>
            <person name="Salamov A."/>
            <person name="Andreopoulos B."/>
            <person name="Baker S."/>
            <person name="Barry K."/>
            <person name="Bills G."/>
            <person name="Bluhm B."/>
            <person name="Cannon C."/>
            <person name="Castanera R."/>
            <person name="Culley D."/>
            <person name="Daum C."/>
            <person name="Ezra D."/>
            <person name="Gonzalez J."/>
            <person name="Henrissat B."/>
            <person name="Kuo A."/>
            <person name="Liang C."/>
            <person name="Lipzen A."/>
            <person name="Lutzoni F."/>
            <person name="Magnuson J."/>
            <person name="Mondo S."/>
            <person name="Nolan M."/>
            <person name="Ohm R."/>
            <person name="Pangilinan J."/>
            <person name="Park H.-J."/>
            <person name="Ramirez L."/>
            <person name="Alfaro M."/>
            <person name="Sun H."/>
            <person name="Tritt A."/>
            <person name="Yoshinaga Y."/>
            <person name="Zwiers L.-H."/>
            <person name="Turgeon B."/>
            <person name="Goodwin S."/>
            <person name="Spatafora J."/>
            <person name="Crous P."/>
            <person name="Grigoriev I."/>
        </authorList>
    </citation>
    <scope>NUCLEOTIDE SEQUENCE</scope>
    <source>
        <strain evidence="1">HMLAC05119</strain>
    </source>
</reference>
<keyword evidence="2" id="KW-1185">Reference proteome</keyword>
<accession>A0A6A5QD44</accession>
<dbReference type="Proteomes" id="UP000800096">
    <property type="component" value="Unassembled WGS sequence"/>
</dbReference>
<dbReference type="OrthoDB" id="341421at2759"/>
<dbReference type="EMBL" id="ML979138">
    <property type="protein sequence ID" value="KAF1913515.1"/>
    <property type="molecule type" value="Genomic_DNA"/>
</dbReference>
<name>A0A6A5QD44_AMPQU</name>
<protein>
    <submittedName>
        <fullName evidence="1">Uncharacterized protein</fullName>
    </submittedName>
</protein>
<proteinExistence type="predicted"/>
<gene>
    <name evidence="1" type="ORF">BDU57DRAFT_313740</name>
</gene>
<evidence type="ECO:0000313" key="2">
    <source>
        <dbReference type="Proteomes" id="UP000800096"/>
    </source>
</evidence>
<organism evidence="1 2">
    <name type="scientific">Ampelomyces quisqualis</name>
    <name type="common">Powdery mildew agent</name>
    <dbReference type="NCBI Taxonomy" id="50730"/>
    <lineage>
        <taxon>Eukaryota</taxon>
        <taxon>Fungi</taxon>
        <taxon>Dikarya</taxon>
        <taxon>Ascomycota</taxon>
        <taxon>Pezizomycotina</taxon>
        <taxon>Dothideomycetes</taxon>
        <taxon>Pleosporomycetidae</taxon>
        <taxon>Pleosporales</taxon>
        <taxon>Pleosporineae</taxon>
        <taxon>Phaeosphaeriaceae</taxon>
        <taxon>Ampelomyces</taxon>
    </lineage>
</organism>
<sequence length="83" mass="8724">MAAALSPGEQHTKFVAWAEDNGVNINGIAPAQFVARGMGIVAAKDIKVSKTPTQVSSMANATAGTPAKLPRKEIYWCMSPIPL</sequence>